<evidence type="ECO:0000313" key="2">
    <source>
        <dbReference type="Proteomes" id="UP001303386"/>
    </source>
</evidence>
<dbReference type="RefSeq" id="WP_323786798.1">
    <property type="nucleotide sequence ID" value="NZ_JARELW010000001.1"/>
</dbReference>
<dbReference type="Proteomes" id="UP001303386">
    <property type="component" value="Unassembled WGS sequence"/>
</dbReference>
<name>A0AAW9LI06_KLEAE</name>
<gene>
    <name evidence="1" type="ORF">PZT46_00325</name>
</gene>
<proteinExistence type="predicted"/>
<dbReference type="AlphaFoldDB" id="A0AAW9LI06"/>
<evidence type="ECO:0000313" key="1">
    <source>
        <dbReference type="EMBL" id="MEA8797705.1"/>
    </source>
</evidence>
<sequence>MERKLSKIELNKIIKQINRMDLDTVDYDYIKSLFKKMTDGVMFVLQLRSGADSLYHVRRTAGKKITRVEEISAPPNSAVVNYQRCNPPGQSRFYAASTRMTAIKESRCEVGEVIYIGQWINKVAYPVSAALSTNENAFNFESKNHEDILYTYFDALFTRRVHATFSSDYKLTAALSEILMTNVPRNIDNVGEDGRVALKFPSTVNHGVDVHNTVMHPEFLARNFDLMHVLECRVVSALTGGLTIEVMDTASHFNDGEILWTGNKNMLPRLLDNEGMRLFINDNGVARLVPIDFEPDENFILNFLND</sequence>
<accession>A0AAW9LI06</accession>
<organism evidence="1 2">
    <name type="scientific">Klebsiella aerogenes</name>
    <name type="common">Enterobacter aerogenes</name>
    <dbReference type="NCBI Taxonomy" id="548"/>
    <lineage>
        <taxon>Bacteria</taxon>
        <taxon>Pseudomonadati</taxon>
        <taxon>Pseudomonadota</taxon>
        <taxon>Gammaproteobacteria</taxon>
        <taxon>Enterobacterales</taxon>
        <taxon>Enterobacteriaceae</taxon>
        <taxon>Klebsiella/Raoultella group</taxon>
        <taxon>Klebsiella</taxon>
    </lineage>
</organism>
<protein>
    <recommendedName>
        <fullName evidence="3">RES domain-containing protein</fullName>
    </recommendedName>
</protein>
<evidence type="ECO:0008006" key="3">
    <source>
        <dbReference type="Google" id="ProtNLM"/>
    </source>
</evidence>
<dbReference type="EMBL" id="JARELW010000001">
    <property type="protein sequence ID" value="MEA8797705.1"/>
    <property type="molecule type" value="Genomic_DNA"/>
</dbReference>
<comment type="caution">
    <text evidence="1">The sequence shown here is derived from an EMBL/GenBank/DDBJ whole genome shotgun (WGS) entry which is preliminary data.</text>
</comment>
<reference evidence="1" key="1">
    <citation type="journal article" date="2023" name="J. Hosp. Infect.">
        <title>Cross-contamination of carbapenem-resistant Gram-negative bacteria between patients and hospital environment in the first year of a newly built surgical ward.</title>
        <authorList>
            <person name="Boutin S."/>
            <person name="Scherrer M."/>
            <person name="Spath I."/>
            <person name="Kocer K."/>
            <person name="Heeg K."/>
            <person name="Nurjadi D."/>
        </authorList>
    </citation>
    <scope>NUCLEOTIDE SEQUENCE</scope>
    <source>
        <strain evidence="1">KE10384</strain>
    </source>
</reference>